<reference evidence="1 2" key="1">
    <citation type="journal article" date="2012" name="Science">
        <title>The Paleozoic origin of enzymatic lignin decomposition reconstructed from 31 fungal genomes.</title>
        <authorList>
            <person name="Floudas D."/>
            <person name="Binder M."/>
            <person name="Riley R."/>
            <person name="Barry K."/>
            <person name="Blanchette R.A."/>
            <person name="Henrissat B."/>
            <person name="Martinez A.T."/>
            <person name="Otillar R."/>
            <person name="Spatafora J.W."/>
            <person name="Yadav J.S."/>
            <person name="Aerts A."/>
            <person name="Benoit I."/>
            <person name="Boyd A."/>
            <person name="Carlson A."/>
            <person name="Copeland A."/>
            <person name="Coutinho P.M."/>
            <person name="de Vries R.P."/>
            <person name="Ferreira P."/>
            <person name="Findley K."/>
            <person name="Foster B."/>
            <person name="Gaskell J."/>
            <person name="Glotzer D."/>
            <person name="Gorecki P."/>
            <person name="Heitman J."/>
            <person name="Hesse C."/>
            <person name="Hori C."/>
            <person name="Igarashi K."/>
            <person name="Jurgens J.A."/>
            <person name="Kallen N."/>
            <person name="Kersten P."/>
            <person name="Kohler A."/>
            <person name="Kuees U."/>
            <person name="Kumar T.K.A."/>
            <person name="Kuo A."/>
            <person name="LaButti K."/>
            <person name="Larrondo L.F."/>
            <person name="Lindquist E."/>
            <person name="Ling A."/>
            <person name="Lombard V."/>
            <person name="Lucas S."/>
            <person name="Lundell T."/>
            <person name="Martin R."/>
            <person name="McLaughlin D.J."/>
            <person name="Morgenstern I."/>
            <person name="Morin E."/>
            <person name="Murat C."/>
            <person name="Nagy L.G."/>
            <person name="Nolan M."/>
            <person name="Ohm R.A."/>
            <person name="Patyshakuliyeva A."/>
            <person name="Rokas A."/>
            <person name="Ruiz-Duenas F.J."/>
            <person name="Sabat G."/>
            <person name="Salamov A."/>
            <person name="Samejima M."/>
            <person name="Schmutz J."/>
            <person name="Slot J.C."/>
            <person name="St John F."/>
            <person name="Stenlid J."/>
            <person name="Sun H."/>
            <person name="Sun S."/>
            <person name="Syed K."/>
            <person name="Tsang A."/>
            <person name="Wiebenga A."/>
            <person name="Young D."/>
            <person name="Pisabarro A."/>
            <person name="Eastwood D.C."/>
            <person name="Martin F."/>
            <person name="Cullen D."/>
            <person name="Grigoriev I.V."/>
            <person name="Hibbett D.S."/>
        </authorList>
    </citation>
    <scope>NUCLEOTIDE SEQUENCE [LARGE SCALE GENOMIC DNA]</scope>
    <source>
        <strain evidence="1 2">MD-104</strain>
    </source>
</reference>
<dbReference type="STRING" id="742152.A0A2H3IXY4"/>
<keyword evidence="2" id="KW-1185">Reference proteome</keyword>
<accession>A0A2H3IXY4</accession>
<gene>
    <name evidence="1" type="ORF">WOLCODRAFT_139612</name>
</gene>
<protein>
    <submittedName>
        <fullName evidence="1">Uncharacterized protein</fullName>
    </submittedName>
</protein>
<dbReference type="Proteomes" id="UP000218811">
    <property type="component" value="Unassembled WGS sequence"/>
</dbReference>
<sequence length="335" mass="38644">MSPSAGVGSSFVSASSPSQSNLHDQLVHIDQRVQELTDSADRIAREIRSLKTRKNHLIYVHRLPNELFEFIFWLANDVAYDDANNKSSIMATTISHVCRRWRFVARGSGRLWTTVVLSNVMHARVFRLHSRGMPIQVVIPRLSSRPRVTRADIIEFICEEVRRIRRLTLYSNSVLDAIRDIQLEGSDAPMLEELAIFVRRGFDFQPFHPRINRIFRNTPALKSIHLSRLHIPFRSNIYRNLTQIVLYQQPSVDQIPSLTPDRLMDVLVSCPNLQVFKAHFDEPHPDWDDIPQDTLPVRHVALPALCMMDIVNLPSAWIFHILTKLSVRGDPKIRL</sequence>
<organism evidence="1 2">
    <name type="scientific">Wolfiporia cocos (strain MD-104)</name>
    <name type="common">Brown rot fungus</name>
    <dbReference type="NCBI Taxonomy" id="742152"/>
    <lineage>
        <taxon>Eukaryota</taxon>
        <taxon>Fungi</taxon>
        <taxon>Dikarya</taxon>
        <taxon>Basidiomycota</taxon>
        <taxon>Agaricomycotina</taxon>
        <taxon>Agaricomycetes</taxon>
        <taxon>Polyporales</taxon>
        <taxon>Phaeolaceae</taxon>
        <taxon>Wolfiporia</taxon>
    </lineage>
</organism>
<evidence type="ECO:0000313" key="2">
    <source>
        <dbReference type="Proteomes" id="UP000218811"/>
    </source>
</evidence>
<dbReference type="Gene3D" id="3.80.10.10">
    <property type="entry name" value="Ribonuclease Inhibitor"/>
    <property type="match status" value="1"/>
</dbReference>
<evidence type="ECO:0000313" key="1">
    <source>
        <dbReference type="EMBL" id="PCH34842.1"/>
    </source>
</evidence>
<dbReference type="InterPro" id="IPR032675">
    <property type="entry name" value="LRR_dom_sf"/>
</dbReference>
<dbReference type="AlphaFoldDB" id="A0A2H3IXY4"/>
<dbReference type="OMA" id="FDMVIQQ"/>
<name>A0A2H3IXY4_WOLCO</name>
<dbReference type="EMBL" id="KB467832">
    <property type="protein sequence ID" value="PCH34842.1"/>
    <property type="molecule type" value="Genomic_DNA"/>
</dbReference>
<proteinExistence type="predicted"/>
<dbReference type="OrthoDB" id="2800666at2759"/>